<accession>A0A060R9U3</accession>
<sequence>MRYTTVIYEPESTTILKKGDSDLCKRLGCAKLKFDYPRLAG</sequence>
<protein>
    <submittedName>
        <fullName evidence="1">Uncharacterized protein</fullName>
    </submittedName>
</protein>
<reference evidence="1 2" key="1">
    <citation type="journal article" date="2015" name="Genome Announc.">
        <title>Complete Genome Sequence of the Novel Leech Symbiont Mucinivorans hirudinis M3T.</title>
        <authorList>
            <person name="Nelson M.C."/>
            <person name="Bomar L."/>
            <person name="Graf J."/>
        </authorList>
    </citation>
    <scope>NUCLEOTIDE SEQUENCE [LARGE SCALE GENOMIC DNA]</scope>
    <source>
        <strain evidence="2">M3</strain>
    </source>
</reference>
<organism evidence="1 2">
    <name type="scientific">Mucinivorans hirudinis</name>
    <dbReference type="NCBI Taxonomy" id="1433126"/>
    <lineage>
        <taxon>Bacteria</taxon>
        <taxon>Pseudomonadati</taxon>
        <taxon>Bacteroidota</taxon>
        <taxon>Bacteroidia</taxon>
        <taxon>Bacteroidales</taxon>
        <taxon>Rikenellaceae</taxon>
        <taxon>Mucinivorans</taxon>
    </lineage>
</organism>
<dbReference type="AlphaFoldDB" id="A0A060R9U3"/>
<dbReference type="KEGG" id="rbc:BN938_2303"/>
<dbReference type="EMBL" id="HG934468">
    <property type="protein sequence ID" value="CDN32375.1"/>
    <property type="molecule type" value="Genomic_DNA"/>
</dbReference>
<gene>
    <name evidence="1" type="ORF">BN938_2303</name>
</gene>
<keyword evidence="2" id="KW-1185">Reference proteome</keyword>
<dbReference type="HOGENOM" id="CLU_3272948_0_0_10"/>
<evidence type="ECO:0000313" key="2">
    <source>
        <dbReference type="Proteomes" id="UP000027616"/>
    </source>
</evidence>
<proteinExistence type="predicted"/>
<name>A0A060R9U3_9BACT</name>
<evidence type="ECO:0000313" key="1">
    <source>
        <dbReference type="EMBL" id="CDN32375.1"/>
    </source>
</evidence>
<dbReference type="Proteomes" id="UP000027616">
    <property type="component" value="Chromosome I"/>
</dbReference>